<evidence type="ECO:0000313" key="8">
    <source>
        <dbReference type="EMBL" id="KAK1367618.1"/>
    </source>
</evidence>
<evidence type="ECO:0000259" key="7">
    <source>
        <dbReference type="Pfam" id="PF19160"/>
    </source>
</evidence>
<dbReference type="InterPro" id="IPR043891">
    <property type="entry name" value="SPARK"/>
</dbReference>
<evidence type="ECO:0000256" key="1">
    <source>
        <dbReference type="ARBA" id="ARBA00004123"/>
    </source>
</evidence>
<reference evidence="8" key="1">
    <citation type="submission" date="2023-02" db="EMBL/GenBank/DDBJ databases">
        <title>Genome of toxic invasive species Heracleum sosnowskyi carries increased number of genes despite the absence of recent whole-genome duplications.</title>
        <authorList>
            <person name="Schelkunov M."/>
            <person name="Shtratnikova V."/>
            <person name="Makarenko M."/>
            <person name="Klepikova A."/>
            <person name="Omelchenko D."/>
            <person name="Novikova G."/>
            <person name="Obukhova E."/>
            <person name="Bogdanov V."/>
            <person name="Penin A."/>
            <person name="Logacheva M."/>
        </authorList>
    </citation>
    <scope>NUCLEOTIDE SEQUENCE</scope>
    <source>
        <strain evidence="8">Hsosn_3</strain>
        <tissue evidence="8">Leaf</tissue>
    </source>
</reference>
<feature type="compositionally biased region" description="Basic and acidic residues" evidence="5">
    <location>
        <begin position="325"/>
        <end position="338"/>
    </location>
</feature>
<feature type="domain" description="SPARK" evidence="7">
    <location>
        <begin position="80"/>
        <end position="217"/>
    </location>
</feature>
<keyword evidence="6" id="KW-0472">Membrane</keyword>
<feature type="transmembrane region" description="Helical" evidence="6">
    <location>
        <begin position="52"/>
        <end position="72"/>
    </location>
</feature>
<evidence type="ECO:0000256" key="4">
    <source>
        <dbReference type="ARBA" id="ARBA00023242"/>
    </source>
</evidence>
<keyword evidence="9" id="KW-1185">Reference proteome</keyword>
<dbReference type="GO" id="GO:0005634">
    <property type="term" value="C:nucleus"/>
    <property type="evidence" value="ECO:0007669"/>
    <property type="project" value="UniProtKB-SubCell"/>
</dbReference>
<gene>
    <name evidence="8" type="ORF">POM88_033710</name>
</gene>
<organism evidence="8 9">
    <name type="scientific">Heracleum sosnowskyi</name>
    <dbReference type="NCBI Taxonomy" id="360622"/>
    <lineage>
        <taxon>Eukaryota</taxon>
        <taxon>Viridiplantae</taxon>
        <taxon>Streptophyta</taxon>
        <taxon>Embryophyta</taxon>
        <taxon>Tracheophyta</taxon>
        <taxon>Spermatophyta</taxon>
        <taxon>Magnoliopsida</taxon>
        <taxon>eudicotyledons</taxon>
        <taxon>Gunneridae</taxon>
        <taxon>Pentapetalae</taxon>
        <taxon>asterids</taxon>
        <taxon>campanulids</taxon>
        <taxon>Apiales</taxon>
        <taxon>Apiaceae</taxon>
        <taxon>Apioideae</taxon>
        <taxon>apioid superclade</taxon>
        <taxon>Tordylieae</taxon>
        <taxon>Tordyliinae</taxon>
        <taxon>Heracleum</taxon>
    </lineage>
</organism>
<protein>
    <recommendedName>
        <fullName evidence="7">SPARK domain-containing protein</fullName>
    </recommendedName>
</protein>
<comment type="subcellular location">
    <subcellularLocation>
        <location evidence="2">Cytoplasm</location>
    </subcellularLocation>
    <subcellularLocation>
        <location evidence="1">Nucleus</location>
    </subcellularLocation>
</comment>
<name>A0AAD8HJT4_9APIA</name>
<accession>A0AAD8HJT4</accession>
<dbReference type="Proteomes" id="UP001237642">
    <property type="component" value="Unassembled WGS sequence"/>
</dbReference>
<evidence type="ECO:0000256" key="6">
    <source>
        <dbReference type="SAM" id="Phobius"/>
    </source>
</evidence>
<dbReference type="GO" id="GO:0005737">
    <property type="term" value="C:cytoplasm"/>
    <property type="evidence" value="ECO:0007669"/>
    <property type="project" value="UniProtKB-SubCell"/>
</dbReference>
<feature type="compositionally biased region" description="Polar residues" evidence="5">
    <location>
        <begin position="345"/>
        <end position="354"/>
    </location>
</feature>
<evidence type="ECO:0000256" key="5">
    <source>
        <dbReference type="SAM" id="MobiDB-lite"/>
    </source>
</evidence>
<evidence type="ECO:0000256" key="3">
    <source>
        <dbReference type="ARBA" id="ARBA00022490"/>
    </source>
</evidence>
<keyword evidence="3" id="KW-0963">Cytoplasm</keyword>
<dbReference type="AlphaFoldDB" id="A0AAD8HJT4"/>
<keyword evidence="4" id="KW-0539">Nucleus</keyword>
<evidence type="ECO:0000313" key="9">
    <source>
        <dbReference type="Proteomes" id="UP001237642"/>
    </source>
</evidence>
<dbReference type="EMBL" id="JAUIZM010000008">
    <property type="protein sequence ID" value="KAK1367618.1"/>
    <property type="molecule type" value="Genomic_DNA"/>
</dbReference>
<keyword evidence="6" id="KW-0812">Transmembrane</keyword>
<dbReference type="InterPro" id="IPR044159">
    <property type="entry name" value="IQM"/>
</dbReference>
<evidence type="ECO:0000256" key="2">
    <source>
        <dbReference type="ARBA" id="ARBA00004496"/>
    </source>
</evidence>
<proteinExistence type="predicted"/>
<feature type="region of interest" description="Disordered" evidence="5">
    <location>
        <begin position="325"/>
        <end position="354"/>
    </location>
</feature>
<keyword evidence="6" id="KW-1133">Transmembrane helix</keyword>
<reference evidence="8" key="2">
    <citation type="submission" date="2023-05" db="EMBL/GenBank/DDBJ databases">
        <authorList>
            <person name="Schelkunov M.I."/>
        </authorList>
    </citation>
    <scope>NUCLEOTIDE SEQUENCE</scope>
    <source>
        <strain evidence="8">Hsosn_3</strain>
        <tissue evidence="8">Leaf</tissue>
    </source>
</reference>
<comment type="caution">
    <text evidence="8">The sequence shown here is derived from an EMBL/GenBank/DDBJ whole genome shotgun (WGS) entry which is preliminary data.</text>
</comment>
<dbReference type="PANTHER" id="PTHR31250">
    <property type="entry name" value="IQ DOMAIN-CONTAINING PROTEIN IQM3"/>
    <property type="match status" value="1"/>
</dbReference>
<sequence>MNSGEPVTPELFVSWHLASYATRLDRSTIHIMMHSTLLSMANRRVRGVPVQIMSMSTSLFFISFLFLGFISISSSHSTSSATANCPLDFTILSRMRQASRNSKNHITQCVSILQGIRLVQSEYLLRTNTFLISTAFSQACWQSLQSVFDKYPKHFDIQNTCDFHVHFITQGCHNITTKAQYEAKNSRSALKNVEKACKHSAYNSKSCALCNSYISRLEPSGTYKVPPSDIMKSQRIDPQHRYGHSLHLYYEEWCKADAGQPFFYWLVFLFQLRIAYFESSDFWISQKMSISAYSEHYRPTDERLDSFLSFLKDNGVDLDEVEVRKASEDAENKDDGPLSRDGSAEVTTPESLQPDNISKIEDIISVHEETEVKNNYSIPFRIF</sequence>
<dbReference type="PANTHER" id="PTHR31250:SF10">
    <property type="entry name" value="IQ DOMAIN-CONTAINING PROTEIN IQM3"/>
    <property type="match status" value="1"/>
</dbReference>
<dbReference type="Pfam" id="PF19160">
    <property type="entry name" value="SPARK"/>
    <property type="match status" value="1"/>
</dbReference>